<protein>
    <submittedName>
        <fullName evidence="2">Uncharacterized protein</fullName>
    </submittedName>
</protein>
<organism evidence="2 3">
    <name type="scientific">Lentinus brumalis</name>
    <dbReference type="NCBI Taxonomy" id="2498619"/>
    <lineage>
        <taxon>Eukaryota</taxon>
        <taxon>Fungi</taxon>
        <taxon>Dikarya</taxon>
        <taxon>Basidiomycota</taxon>
        <taxon>Agaricomycotina</taxon>
        <taxon>Agaricomycetes</taxon>
        <taxon>Polyporales</taxon>
        <taxon>Polyporaceae</taxon>
        <taxon>Lentinus</taxon>
    </lineage>
</organism>
<gene>
    <name evidence="2" type="ORF">OH76DRAFT_661166</name>
</gene>
<proteinExistence type="predicted"/>
<dbReference type="Proteomes" id="UP000256964">
    <property type="component" value="Unassembled WGS sequence"/>
</dbReference>
<dbReference type="OrthoDB" id="2755150at2759"/>
<name>A0A371D7N1_9APHY</name>
<sequence length="155" mass="16555">MRSCFTTDVLEFQEMGRDVGPPPSDQLDLIHLLKGSRTTLGSITLHAGNLSAIVTSTGPVYPRMVELELEPMDTSCFALPSGVPELEISMPNASESNSRTVGRSATSATPCVRPTGLPVGRTSKSTAAGSRLISFRDDTSSLPAWLHVSHRTCLL</sequence>
<dbReference type="AlphaFoldDB" id="A0A371D7N1"/>
<dbReference type="EMBL" id="KZ857411">
    <property type="protein sequence ID" value="RDX48545.1"/>
    <property type="molecule type" value="Genomic_DNA"/>
</dbReference>
<evidence type="ECO:0000256" key="1">
    <source>
        <dbReference type="SAM" id="MobiDB-lite"/>
    </source>
</evidence>
<keyword evidence="3" id="KW-1185">Reference proteome</keyword>
<reference evidence="2 3" key="1">
    <citation type="journal article" date="2018" name="Biotechnol. Biofuels">
        <title>Integrative visual omics of the white-rot fungus Polyporus brumalis exposes the biotechnological potential of its oxidative enzymes for delignifying raw plant biomass.</title>
        <authorList>
            <person name="Miyauchi S."/>
            <person name="Rancon A."/>
            <person name="Drula E."/>
            <person name="Hage H."/>
            <person name="Chaduli D."/>
            <person name="Favel A."/>
            <person name="Grisel S."/>
            <person name="Henrissat B."/>
            <person name="Herpoel-Gimbert I."/>
            <person name="Ruiz-Duenas F.J."/>
            <person name="Chevret D."/>
            <person name="Hainaut M."/>
            <person name="Lin J."/>
            <person name="Wang M."/>
            <person name="Pangilinan J."/>
            <person name="Lipzen A."/>
            <person name="Lesage-Meessen L."/>
            <person name="Navarro D."/>
            <person name="Riley R."/>
            <person name="Grigoriev I.V."/>
            <person name="Zhou S."/>
            <person name="Raouche S."/>
            <person name="Rosso M.N."/>
        </authorList>
    </citation>
    <scope>NUCLEOTIDE SEQUENCE [LARGE SCALE GENOMIC DNA]</scope>
    <source>
        <strain evidence="2 3">BRFM 1820</strain>
    </source>
</reference>
<feature type="compositionally biased region" description="Polar residues" evidence="1">
    <location>
        <begin position="93"/>
        <end position="109"/>
    </location>
</feature>
<evidence type="ECO:0000313" key="3">
    <source>
        <dbReference type="Proteomes" id="UP000256964"/>
    </source>
</evidence>
<accession>A0A371D7N1</accession>
<feature type="region of interest" description="Disordered" evidence="1">
    <location>
        <begin position="93"/>
        <end position="124"/>
    </location>
</feature>
<evidence type="ECO:0000313" key="2">
    <source>
        <dbReference type="EMBL" id="RDX48545.1"/>
    </source>
</evidence>